<evidence type="ECO:0000313" key="2">
    <source>
        <dbReference type="EMBL" id="KAK9530450.1"/>
    </source>
</evidence>
<feature type="compositionally biased region" description="Polar residues" evidence="1">
    <location>
        <begin position="237"/>
        <end position="255"/>
    </location>
</feature>
<feature type="compositionally biased region" description="Polar residues" evidence="1">
    <location>
        <begin position="415"/>
        <end position="436"/>
    </location>
</feature>
<reference evidence="2 3" key="1">
    <citation type="journal article" date="2024" name="Genome Biol. Evol.">
        <title>Chromosome-level genome assembly of the viviparous eelpout Zoarces viviparus.</title>
        <authorList>
            <person name="Fuhrmann N."/>
            <person name="Brasseur M.V."/>
            <person name="Bakowski C.E."/>
            <person name="Podsiadlowski L."/>
            <person name="Prost S."/>
            <person name="Krehenwinkel H."/>
            <person name="Mayer C."/>
        </authorList>
    </citation>
    <scope>NUCLEOTIDE SEQUENCE [LARGE SCALE GENOMIC DNA]</scope>
    <source>
        <strain evidence="2">NO-MEL_2022_Ind0_liver</strain>
    </source>
</reference>
<feature type="compositionally biased region" description="Polar residues" evidence="1">
    <location>
        <begin position="181"/>
        <end position="224"/>
    </location>
</feature>
<name>A0AAW1F767_ZOAVI</name>
<feature type="region of interest" description="Disordered" evidence="1">
    <location>
        <begin position="87"/>
        <end position="147"/>
    </location>
</feature>
<sequence>MSCGHSLNGPDAPVCFLDEEVLPEITLLDDTCDSPLPGRMPATPVTAESMNGRFTSLQLSSSTDYTTAEIPCPQEKTLDLLKSNLSSPKAESKTFNTKPSRQNDTITSETSSSDGAEEDNPEVHNPELSKHNSTTSTDSNDKMFDPPENISYREQWLDVRYFPEITLLDVTRESELLSSMEATQESIFENSMPSPEHSGSNMAKSQTSAEETSDSHPSNVTTDMSSSSVVSVRCAASQFSTSDMQCNTSSKNVTSELHGEPLVTSNAVEANDEEPPASHDAELSSKETRPSPKTSGSVSGTLTSPQSSSTDSNTPAQIPCPKNTTLDLHPSNESSPKAGSEATDQATSVSDNTPETSLVISQNVAAVKATGSSAVWNTTFDRRSLQKTSANSSLGDAGAATSCLQNTFDAKRPRQNSTITLSETSSSDGRQNTFDKSTPLKVCDASSSPKENNSVAPTPEHNGPFSRTDSNTRMVDTPESVSEVNPAVEEASGAGQRDTKDQSQSSPSLTDGLSDTFGHQNMDVENNPSNPFIHLDDTRDLRADPLITSTPMTTCKIFSVNTQREGGKTTAAQKRLYGDGLRKPGGQLPSDVPSNIVCDRKTFLRHTAAKSHLPPSRAASQLLRDKTGSAPSGRFDALTSGLPMKRLRTQTAPGAPQTTGTSSSHKLRASTTGSKQLHSGLQRPQVSGVPSGIQRAATGLRLPSVRSNASSHGPRGPTATNPVTSQAKKHPLSRGDSFPAGAKRKRMDPLDSTAAEMSTSCGAVGRARALKLPVSSHRALLAKAKDCANCLVLEQQLKEKSAEIERLKEELLK</sequence>
<feature type="compositionally biased region" description="Basic and acidic residues" evidence="1">
    <location>
        <begin position="276"/>
        <end position="290"/>
    </location>
</feature>
<gene>
    <name evidence="2" type="ORF">VZT92_011949</name>
</gene>
<evidence type="ECO:0000256" key="1">
    <source>
        <dbReference type="SAM" id="MobiDB-lite"/>
    </source>
</evidence>
<feature type="region of interest" description="Disordered" evidence="1">
    <location>
        <begin position="704"/>
        <end position="753"/>
    </location>
</feature>
<feature type="compositionally biased region" description="Polar residues" evidence="1">
    <location>
        <begin position="291"/>
        <end position="355"/>
    </location>
</feature>
<feature type="compositionally biased region" description="Basic and acidic residues" evidence="1">
    <location>
        <begin position="121"/>
        <end position="130"/>
    </location>
</feature>
<dbReference type="AlphaFoldDB" id="A0AAW1F767"/>
<feature type="compositionally biased region" description="Polar residues" evidence="1">
    <location>
        <begin position="465"/>
        <end position="483"/>
    </location>
</feature>
<feature type="compositionally biased region" description="Polar residues" evidence="1">
    <location>
        <begin position="445"/>
        <end position="456"/>
    </location>
</feature>
<comment type="caution">
    <text evidence="2">The sequence shown here is derived from an EMBL/GenBank/DDBJ whole genome shotgun (WGS) entry which is preliminary data.</text>
</comment>
<feature type="region of interest" description="Disordered" evidence="1">
    <location>
        <begin position="181"/>
        <end position="355"/>
    </location>
</feature>
<feature type="compositionally biased region" description="Polar residues" evidence="1">
    <location>
        <begin position="649"/>
        <end position="685"/>
    </location>
</feature>
<feature type="compositionally biased region" description="Polar residues" evidence="1">
    <location>
        <begin position="87"/>
        <end position="114"/>
    </location>
</feature>
<dbReference type="EMBL" id="JBCEZU010000100">
    <property type="protein sequence ID" value="KAK9530450.1"/>
    <property type="molecule type" value="Genomic_DNA"/>
</dbReference>
<keyword evidence="3" id="KW-1185">Reference proteome</keyword>
<feature type="region of interest" description="Disordered" evidence="1">
    <location>
        <begin position="608"/>
        <end position="691"/>
    </location>
</feature>
<organism evidence="2 3">
    <name type="scientific">Zoarces viviparus</name>
    <name type="common">Viviparous eelpout</name>
    <name type="synonym">Blennius viviparus</name>
    <dbReference type="NCBI Taxonomy" id="48416"/>
    <lineage>
        <taxon>Eukaryota</taxon>
        <taxon>Metazoa</taxon>
        <taxon>Chordata</taxon>
        <taxon>Craniata</taxon>
        <taxon>Vertebrata</taxon>
        <taxon>Euteleostomi</taxon>
        <taxon>Actinopterygii</taxon>
        <taxon>Neopterygii</taxon>
        <taxon>Teleostei</taxon>
        <taxon>Neoteleostei</taxon>
        <taxon>Acanthomorphata</taxon>
        <taxon>Eupercaria</taxon>
        <taxon>Perciformes</taxon>
        <taxon>Cottioidei</taxon>
        <taxon>Zoarcales</taxon>
        <taxon>Zoarcidae</taxon>
        <taxon>Zoarcinae</taxon>
        <taxon>Zoarces</taxon>
    </lineage>
</organism>
<feature type="region of interest" description="Disordered" evidence="1">
    <location>
        <begin position="414"/>
        <end position="535"/>
    </location>
</feature>
<accession>A0AAW1F767</accession>
<proteinExistence type="predicted"/>
<feature type="compositionally biased region" description="Polar residues" evidence="1">
    <location>
        <begin position="502"/>
        <end position="530"/>
    </location>
</feature>
<protein>
    <submittedName>
        <fullName evidence="2">Uncharacterized protein</fullName>
    </submittedName>
</protein>
<evidence type="ECO:0000313" key="3">
    <source>
        <dbReference type="Proteomes" id="UP001488805"/>
    </source>
</evidence>
<dbReference type="Proteomes" id="UP001488805">
    <property type="component" value="Unassembled WGS sequence"/>
</dbReference>